<feature type="chain" id="PRO_5033018587" description="Fimbrial protein" evidence="1">
    <location>
        <begin position="20"/>
        <end position="346"/>
    </location>
</feature>
<name>A0A8B3DA78_VIBHA</name>
<evidence type="ECO:0008006" key="4">
    <source>
        <dbReference type="Google" id="ProtNLM"/>
    </source>
</evidence>
<proteinExistence type="predicted"/>
<evidence type="ECO:0000256" key="1">
    <source>
        <dbReference type="SAM" id="SignalP"/>
    </source>
</evidence>
<dbReference type="Proteomes" id="UP000253437">
    <property type="component" value="Unassembled WGS sequence"/>
</dbReference>
<organism evidence="2 3">
    <name type="scientific">Vibrio harveyi</name>
    <name type="common">Beneckea harveyi</name>
    <dbReference type="NCBI Taxonomy" id="669"/>
    <lineage>
        <taxon>Bacteria</taxon>
        <taxon>Pseudomonadati</taxon>
        <taxon>Pseudomonadota</taxon>
        <taxon>Gammaproteobacteria</taxon>
        <taxon>Vibrionales</taxon>
        <taxon>Vibrionaceae</taxon>
        <taxon>Vibrio</taxon>
    </lineage>
</organism>
<gene>
    <name evidence="2" type="ORF">DS957_022860</name>
</gene>
<dbReference type="AlphaFoldDB" id="A0A8B3DA78"/>
<comment type="caution">
    <text evidence="2">The sequence shown here is derived from an EMBL/GenBank/DDBJ whole genome shotgun (WGS) entry which is preliminary data.</text>
</comment>
<reference evidence="2 3" key="1">
    <citation type="submission" date="2018-08" db="EMBL/GenBank/DDBJ databases">
        <title>Vibrio harveyi strains pathogenic to white snook Centropomus viridis Lockington (1877) and potential probiotic bacteria.</title>
        <authorList>
            <person name="Soto-Rodriguez S."/>
            <person name="Gomez-Gil B."/>
            <person name="Lozano-Olvera R."/>
        </authorList>
    </citation>
    <scope>NUCLEOTIDE SEQUENCE [LARGE SCALE GENOMIC DNA]</scope>
    <source>
        <strain evidence="2 3">CAIM 1508</strain>
    </source>
</reference>
<keyword evidence="1" id="KW-0732">Signal</keyword>
<dbReference type="EMBL" id="QOUW02000133">
    <property type="protein sequence ID" value="RIW05314.1"/>
    <property type="molecule type" value="Genomic_DNA"/>
</dbReference>
<dbReference type="RefSeq" id="WP_101960532.1">
    <property type="nucleotide sequence ID" value="NZ_NISD01000007.1"/>
</dbReference>
<sequence>MTRSTFWLLLLTSPLTQSATLNIHIDGQQLRLENAIALGGSSYTLSDWTVASGLTSTVRFLPSAYLANKPNEMTLIGPTGASISAPIGLKGVQYNVSSNNYVRNDTQLVTPTCATSQLSGNLVTLADNSTQSCSAGFSLDYPFEVTPFYFYRPTFELDTTALLQALQGQEKGLYSATIPADIRYYYQSSGGALTYRVLPDVFTVNIDYVPNSLESIDVAGDGVLDPIYDTANHTVSSETTFNITATGTFSTGLSMTLLSHAFKLTSNTGETKIPFSIQCSPSNCEDQVWVENGVNKLRNDETSYVVDTSTNIINFDLNVSYNGIPFSDVESGTYSGSFTVMFEELY</sequence>
<accession>A0A8B3DA78</accession>
<evidence type="ECO:0000313" key="3">
    <source>
        <dbReference type="Proteomes" id="UP000253437"/>
    </source>
</evidence>
<evidence type="ECO:0000313" key="2">
    <source>
        <dbReference type="EMBL" id="RIW05314.1"/>
    </source>
</evidence>
<protein>
    <recommendedName>
        <fullName evidence="4">Fimbrial protein</fullName>
    </recommendedName>
</protein>
<feature type="signal peptide" evidence="1">
    <location>
        <begin position="1"/>
        <end position="19"/>
    </location>
</feature>